<evidence type="ECO:0000256" key="1">
    <source>
        <dbReference type="SAM" id="MobiDB-lite"/>
    </source>
</evidence>
<evidence type="ECO:0000313" key="3">
    <source>
        <dbReference type="EMBL" id="SMF79822.1"/>
    </source>
</evidence>
<dbReference type="SUPFAM" id="SSF53218">
    <property type="entry name" value="Molybdenum cofactor biosynthesis proteins"/>
    <property type="match status" value="1"/>
</dbReference>
<keyword evidence="4" id="KW-1185">Reference proteome</keyword>
<proteinExistence type="predicted"/>
<evidence type="ECO:0000259" key="2">
    <source>
        <dbReference type="SMART" id="SM00852"/>
    </source>
</evidence>
<dbReference type="PANTHER" id="PTHR13939">
    <property type="entry name" value="NICOTINAMIDE-NUCLEOTIDE AMIDOHYDROLASE PNCC"/>
    <property type="match status" value="1"/>
</dbReference>
<organism evidence="3 4">
    <name type="scientific">Tistlia consotensis USBA 355</name>
    <dbReference type="NCBI Taxonomy" id="560819"/>
    <lineage>
        <taxon>Bacteria</taxon>
        <taxon>Pseudomonadati</taxon>
        <taxon>Pseudomonadota</taxon>
        <taxon>Alphaproteobacteria</taxon>
        <taxon>Rhodospirillales</taxon>
        <taxon>Rhodovibrionaceae</taxon>
        <taxon>Tistlia</taxon>
    </lineage>
</organism>
<dbReference type="PANTHER" id="PTHR13939:SF0">
    <property type="entry name" value="NMN AMIDOHYDROLASE-LIKE PROTEIN YFAY"/>
    <property type="match status" value="1"/>
</dbReference>
<dbReference type="InterPro" id="IPR001453">
    <property type="entry name" value="MoaB/Mog_dom"/>
</dbReference>
<dbReference type="RefSeq" id="WP_085126387.1">
    <property type="nucleotide sequence ID" value="NZ_FWZX01000040.1"/>
</dbReference>
<accession>A0A1Y6CNF8</accession>
<dbReference type="InterPro" id="IPR050101">
    <property type="entry name" value="CinA"/>
</dbReference>
<dbReference type="Proteomes" id="UP000192917">
    <property type="component" value="Unassembled WGS sequence"/>
</dbReference>
<dbReference type="Pfam" id="PF24102">
    <property type="entry name" value="FLAD1_M"/>
    <property type="match status" value="1"/>
</dbReference>
<evidence type="ECO:0000313" key="4">
    <source>
        <dbReference type="Proteomes" id="UP000192917"/>
    </source>
</evidence>
<dbReference type="AlphaFoldDB" id="A0A1Y6CNF8"/>
<dbReference type="Pfam" id="PF00994">
    <property type="entry name" value="MoCF_biosynth"/>
    <property type="match status" value="1"/>
</dbReference>
<feature type="domain" description="MoaB/Mog" evidence="2">
    <location>
        <begin position="24"/>
        <end position="184"/>
    </location>
</feature>
<protein>
    <submittedName>
        <fullName evidence="3">Molybdenum cofactor synthesis domain-containing protein</fullName>
    </submittedName>
</protein>
<dbReference type="InterPro" id="IPR056596">
    <property type="entry name" value="FLAD1_M"/>
</dbReference>
<gene>
    <name evidence="3" type="ORF">SAMN05428998_14034</name>
</gene>
<dbReference type="InterPro" id="IPR036425">
    <property type="entry name" value="MoaB/Mog-like_dom_sf"/>
</dbReference>
<dbReference type="CDD" id="cd00885">
    <property type="entry name" value="cinA"/>
    <property type="match status" value="1"/>
</dbReference>
<reference evidence="3 4" key="1">
    <citation type="submission" date="2017-04" db="EMBL/GenBank/DDBJ databases">
        <authorList>
            <person name="Afonso C.L."/>
            <person name="Miller P.J."/>
            <person name="Scott M.A."/>
            <person name="Spackman E."/>
            <person name="Goraichik I."/>
            <person name="Dimitrov K.M."/>
            <person name="Suarez D.L."/>
            <person name="Swayne D.E."/>
        </authorList>
    </citation>
    <scope>NUCLEOTIDE SEQUENCE [LARGE SCALE GENOMIC DNA]</scope>
    <source>
        <strain evidence="3 4">USBA 355</strain>
    </source>
</reference>
<sequence length="280" mass="29254">MTAAEAGAPGAAGEGAGERTVTAGVVIIGNEILSGRTKDANLAFLGERLNALGVRLMEGRVVADLEAAIVEAVNTLRARYDYVFTTGGIGPTHDDITVDCVAAAFGRPVVVHPDARRLLEAHYGADINEARMRMARAPEGASLVDNPVSIAPGLKIENVYVLAGIPRIMQAQFDSLAHELVGGRPLLSRSFPVAVPESVIAPGLTALQARFSKVEMGSYPFQRGGRFGTSLVLRATDPALLDQAEAELQLLLQELRAERLPEPTAPGGAGAGAEADGETV</sequence>
<dbReference type="EMBL" id="FWZX01000040">
    <property type="protein sequence ID" value="SMF79822.1"/>
    <property type="molecule type" value="Genomic_DNA"/>
</dbReference>
<feature type="region of interest" description="Disordered" evidence="1">
    <location>
        <begin position="261"/>
        <end position="280"/>
    </location>
</feature>
<name>A0A1Y6CNF8_9PROT</name>
<dbReference type="SMART" id="SM00852">
    <property type="entry name" value="MoCF_biosynth"/>
    <property type="match status" value="1"/>
</dbReference>
<dbReference type="STRING" id="560819.SAMN05428998_14034"/>
<dbReference type="Gene3D" id="3.40.980.10">
    <property type="entry name" value="MoaB/Mog-like domain"/>
    <property type="match status" value="1"/>
</dbReference>